<reference evidence="13" key="2">
    <citation type="submission" date="2025-09" db="UniProtKB">
        <authorList>
            <consortium name="Ensembl"/>
        </authorList>
    </citation>
    <scope>IDENTIFICATION</scope>
</reference>
<dbReference type="InterPro" id="IPR050726">
    <property type="entry name" value="mGluR"/>
</dbReference>
<keyword evidence="3" id="KW-1003">Cell membrane</keyword>
<dbReference type="Proteomes" id="UP000694551">
    <property type="component" value="Unplaced"/>
</dbReference>
<organism evidence="13 14">
    <name type="scientific">Strix occidentalis caurina</name>
    <name type="common">northern spotted owl</name>
    <dbReference type="NCBI Taxonomy" id="311401"/>
    <lineage>
        <taxon>Eukaryota</taxon>
        <taxon>Metazoa</taxon>
        <taxon>Chordata</taxon>
        <taxon>Craniata</taxon>
        <taxon>Vertebrata</taxon>
        <taxon>Euteleostomi</taxon>
        <taxon>Archelosauria</taxon>
        <taxon>Archosauria</taxon>
        <taxon>Dinosauria</taxon>
        <taxon>Saurischia</taxon>
        <taxon>Theropoda</taxon>
        <taxon>Coelurosauria</taxon>
        <taxon>Aves</taxon>
        <taxon>Neognathae</taxon>
        <taxon>Neoaves</taxon>
        <taxon>Telluraves</taxon>
        <taxon>Strigiformes</taxon>
        <taxon>Strigidae</taxon>
        <taxon>Strix</taxon>
    </lineage>
</organism>
<protein>
    <submittedName>
        <fullName evidence="13">Glutamate metabotropic receptor 4</fullName>
    </submittedName>
</protein>
<comment type="subcellular location">
    <subcellularLocation>
        <location evidence="1">Cell membrane</location>
        <topology evidence="1">Multi-pass membrane protein</topology>
    </subcellularLocation>
</comment>
<proteinExistence type="inferred from homology"/>
<dbReference type="FunFam" id="3.40.50.2300:FF:000196">
    <property type="entry name" value="Glutamate metabotropic receptor 7"/>
    <property type="match status" value="1"/>
</dbReference>
<keyword evidence="10" id="KW-0807">Transducer</keyword>
<evidence type="ECO:0000256" key="8">
    <source>
        <dbReference type="ARBA" id="ARBA00023170"/>
    </source>
</evidence>
<dbReference type="PROSITE" id="PS00979">
    <property type="entry name" value="G_PROTEIN_RECEP_F3_1"/>
    <property type="match status" value="1"/>
</dbReference>
<reference evidence="13" key="1">
    <citation type="submission" date="2025-08" db="UniProtKB">
        <authorList>
            <consortium name="Ensembl"/>
        </authorList>
    </citation>
    <scope>IDENTIFICATION</scope>
</reference>
<dbReference type="PRINTS" id="PR00593">
    <property type="entry name" value="MTABOTROPICR"/>
</dbReference>
<dbReference type="InterPro" id="IPR017979">
    <property type="entry name" value="GPCR_3_CS"/>
</dbReference>
<feature type="transmembrane region" description="Helical" evidence="11">
    <location>
        <begin position="719"/>
        <end position="740"/>
    </location>
</feature>
<feature type="domain" description="G-protein coupled receptors family 3 profile" evidence="12">
    <location>
        <begin position="555"/>
        <end position="810"/>
    </location>
</feature>
<dbReference type="Pfam" id="PF00003">
    <property type="entry name" value="7tm_3"/>
    <property type="match status" value="1"/>
</dbReference>
<feature type="transmembrane region" description="Helical" evidence="11">
    <location>
        <begin position="593"/>
        <end position="613"/>
    </location>
</feature>
<dbReference type="PROSITE" id="PS00981">
    <property type="entry name" value="G_PROTEIN_RECEP_F3_3"/>
    <property type="match status" value="1"/>
</dbReference>
<keyword evidence="4 11" id="KW-0812">Transmembrane</keyword>
<evidence type="ECO:0000256" key="11">
    <source>
        <dbReference type="SAM" id="Phobius"/>
    </source>
</evidence>
<dbReference type="FunFam" id="2.10.50.30:FF:000001">
    <property type="entry name" value="metabotropic glutamate receptor 1"/>
    <property type="match status" value="1"/>
</dbReference>
<dbReference type="Ensembl" id="ENSSOCT00000016943.1">
    <property type="protein sequence ID" value="ENSSOCP00000016519.1"/>
    <property type="gene ID" value="ENSSOCG00000012393.1"/>
</dbReference>
<evidence type="ECO:0000256" key="6">
    <source>
        <dbReference type="ARBA" id="ARBA00023040"/>
    </source>
</evidence>
<name>A0A8D0FK27_STROC</name>
<dbReference type="PROSITE" id="PS00980">
    <property type="entry name" value="G_PROTEIN_RECEP_F3_2"/>
    <property type="match status" value="1"/>
</dbReference>
<evidence type="ECO:0000313" key="14">
    <source>
        <dbReference type="Proteomes" id="UP000694551"/>
    </source>
</evidence>
<dbReference type="Pfam" id="PF07562">
    <property type="entry name" value="NCD3G"/>
    <property type="match status" value="1"/>
</dbReference>
<dbReference type="AlphaFoldDB" id="A0A8D0FK27"/>
<dbReference type="Gene3D" id="3.40.50.2300">
    <property type="match status" value="4"/>
</dbReference>
<feature type="transmembrane region" description="Helical" evidence="11">
    <location>
        <begin position="625"/>
        <end position="646"/>
    </location>
</feature>
<dbReference type="GO" id="GO:0005886">
    <property type="term" value="C:plasma membrane"/>
    <property type="evidence" value="ECO:0007669"/>
    <property type="project" value="UniProtKB-SubCell"/>
</dbReference>
<evidence type="ECO:0000256" key="3">
    <source>
        <dbReference type="ARBA" id="ARBA00022475"/>
    </source>
</evidence>
<dbReference type="InterPro" id="IPR011500">
    <property type="entry name" value="GPCR_3_9-Cys_dom"/>
</dbReference>
<evidence type="ECO:0000256" key="10">
    <source>
        <dbReference type="ARBA" id="ARBA00023224"/>
    </source>
</evidence>
<dbReference type="InterPro" id="IPR028082">
    <property type="entry name" value="Peripla_BP_I"/>
</dbReference>
<sequence length="890" mass="98551">HHRREPLTVWGWAPGGAAKPKGQGYPHMNSIRIDGDITLGGLFPVHSRGAEGKACGELKKEKGIHRLEAMLFALDRINNDPDLLPNITLGARILDTCSRDTHALEQSLTFVQALIEKDSTEVRCVNGGPPIITKPERVVGVIGASGSSVSIMVANILRLFKIPQISYASTAPDLSDNSRYDFFSRVVPSDTYQAQAMVDIVKALKWNYVSTLASEGSYGESGVEAFIQKSREDALPRASVPAFLGLDTNQCLALWCQRVPAPVASLCRRVLEAAKRANQTGHFIWMGSDSWGSKISPVLHLEEVAEGSVTILPKDLSPPSPLPRAGFDRYFSSRTLDNNRRNIWFAEFWEENFHCKLSRHALKKGSSIKKCTKRIGQDSSYEQEGKVQFVIDAVYAMGHALHNMHKNLCPGKVGLCPRMDPVDGVELLKYIRSVNFSGIAGTPVTFNENGDAPGRYDIYQYQIRNSTPEYKVIGAGVLHGIQLPSSICSLPCKPGERKKLVKGIPCCWHCERCDGYQYQLDEFHCKRCHFNERPNENHTSCTPIPIIKLEWSSPWAVVPVFIAIVGIIATLFVVVTFVRYNDTPIVKASGRELSYVLLTGIFLCYATTFLMIAEPDLSTCSLRRIFLGLGMSISYAALLTKTNRIYRIFEQGKKSVSAPRFISPASQLVITFSLISLQLVGVCIWFIVDPSHSVIDYEDQRTTNPHFARGILKCDISDLSLICLLGYSMLLMVTCTVYAIKTRGVPETFNEAKPIGFTMYTTCIVWLAFIPIFFGTSQSAEKVREEGRVTYCLDSLSGPIMTGIISPERVPRDAEVLTPQLLATPIAKGQGWFAERSFAVDTRVSCTSWRAVSAQSIKPLEEARSVPAPLTLARPKSLYQASTLAKSVKD</sequence>
<dbReference type="PROSITE" id="PS50259">
    <property type="entry name" value="G_PROTEIN_RECEP_F3_4"/>
    <property type="match status" value="1"/>
</dbReference>
<evidence type="ECO:0000256" key="7">
    <source>
        <dbReference type="ARBA" id="ARBA00023136"/>
    </source>
</evidence>
<dbReference type="InterPro" id="IPR000337">
    <property type="entry name" value="GPCR_3"/>
</dbReference>
<dbReference type="InterPro" id="IPR017978">
    <property type="entry name" value="GPCR_3_C"/>
</dbReference>
<keyword evidence="7 11" id="KW-0472">Membrane</keyword>
<dbReference type="Pfam" id="PF01094">
    <property type="entry name" value="ANF_receptor"/>
    <property type="match status" value="1"/>
</dbReference>
<dbReference type="InterPro" id="IPR001786">
    <property type="entry name" value="GPCR_3_mGluR4"/>
</dbReference>
<feature type="transmembrane region" description="Helical" evidence="11">
    <location>
        <begin position="555"/>
        <end position="581"/>
    </location>
</feature>
<dbReference type="SUPFAM" id="SSF53822">
    <property type="entry name" value="Periplasmic binding protein-like I"/>
    <property type="match status" value="1"/>
</dbReference>
<accession>A0A8D0FK27</accession>
<dbReference type="InterPro" id="IPR000162">
    <property type="entry name" value="GPCR_3_mtglu_rcpt"/>
</dbReference>
<dbReference type="InterPro" id="IPR038550">
    <property type="entry name" value="GPCR_3_9-Cys_sf"/>
</dbReference>
<dbReference type="Gene3D" id="2.10.50.30">
    <property type="entry name" value="GPCR, family 3, nine cysteines domain"/>
    <property type="match status" value="1"/>
</dbReference>
<keyword evidence="9" id="KW-0325">Glycoprotein</keyword>
<evidence type="ECO:0000256" key="9">
    <source>
        <dbReference type="ARBA" id="ARBA00023180"/>
    </source>
</evidence>
<dbReference type="PANTHER" id="PTHR24060">
    <property type="entry name" value="METABOTROPIC GLUTAMATE RECEPTOR"/>
    <property type="match status" value="1"/>
</dbReference>
<feature type="transmembrane region" description="Helical" evidence="11">
    <location>
        <begin position="752"/>
        <end position="774"/>
    </location>
</feature>
<evidence type="ECO:0000256" key="4">
    <source>
        <dbReference type="ARBA" id="ARBA00022692"/>
    </source>
</evidence>
<evidence type="ECO:0000313" key="13">
    <source>
        <dbReference type="Ensembl" id="ENSSOCP00000016519.1"/>
    </source>
</evidence>
<evidence type="ECO:0000256" key="2">
    <source>
        <dbReference type="ARBA" id="ARBA00007242"/>
    </source>
</evidence>
<dbReference type="GO" id="GO:0004930">
    <property type="term" value="F:G protein-coupled receptor activity"/>
    <property type="evidence" value="ECO:0007669"/>
    <property type="project" value="UniProtKB-KW"/>
</dbReference>
<keyword evidence="6" id="KW-0297">G-protein coupled receptor</keyword>
<keyword evidence="8" id="KW-0675">Receptor</keyword>
<dbReference type="PRINTS" id="PR00248">
    <property type="entry name" value="GPCRMGR"/>
</dbReference>
<dbReference type="InterPro" id="IPR001828">
    <property type="entry name" value="ANF_lig-bd_rcpt"/>
</dbReference>
<keyword evidence="14" id="KW-1185">Reference proteome</keyword>
<dbReference type="PRINTS" id="PR01054">
    <property type="entry name" value="MTABOTROPC4R"/>
</dbReference>
<evidence type="ECO:0000259" key="12">
    <source>
        <dbReference type="PROSITE" id="PS50259"/>
    </source>
</evidence>
<evidence type="ECO:0000256" key="1">
    <source>
        <dbReference type="ARBA" id="ARBA00004651"/>
    </source>
</evidence>
<evidence type="ECO:0000256" key="5">
    <source>
        <dbReference type="ARBA" id="ARBA00022989"/>
    </source>
</evidence>
<keyword evidence="5 11" id="KW-1133">Transmembrane helix</keyword>
<comment type="similarity">
    <text evidence="2">Belongs to the G-protein coupled receptor 3 family.</text>
</comment>